<dbReference type="GO" id="GO:0017000">
    <property type="term" value="P:antibiotic biosynthetic process"/>
    <property type="evidence" value="ECO:0007669"/>
    <property type="project" value="UniProtKB-KW"/>
</dbReference>
<dbReference type="Proteomes" id="UP000185596">
    <property type="component" value="Unassembled WGS sequence"/>
</dbReference>
<dbReference type="OrthoDB" id="9769888at2"/>
<evidence type="ECO:0000256" key="3">
    <source>
        <dbReference type="ARBA" id="ARBA00023004"/>
    </source>
</evidence>
<dbReference type="InterPro" id="IPR042098">
    <property type="entry name" value="TauD-like_sf"/>
</dbReference>
<evidence type="ECO:0000256" key="1">
    <source>
        <dbReference type="ARBA" id="ARBA00001954"/>
    </source>
</evidence>
<keyword evidence="3" id="KW-0408">Iron</keyword>
<dbReference type="PANTHER" id="PTHR10696">
    <property type="entry name" value="GAMMA-BUTYROBETAINE HYDROXYLASE-RELATED"/>
    <property type="match status" value="1"/>
</dbReference>
<dbReference type="InterPro" id="IPR003819">
    <property type="entry name" value="TauD/TfdA-like"/>
</dbReference>
<dbReference type="SUPFAM" id="SSF51197">
    <property type="entry name" value="Clavaminate synthase-like"/>
    <property type="match status" value="1"/>
</dbReference>
<accession>A0A1Q8CMF9</accession>
<dbReference type="GO" id="GO:0016491">
    <property type="term" value="F:oxidoreductase activity"/>
    <property type="evidence" value="ECO:0007669"/>
    <property type="project" value="UniProtKB-KW"/>
</dbReference>
<dbReference type="AlphaFoldDB" id="A0A1Q8CMF9"/>
<feature type="domain" description="TauD/TfdA-like" evidence="5">
    <location>
        <begin position="42"/>
        <end position="229"/>
    </location>
</feature>
<organism evidence="6 7">
    <name type="scientific">Actinophytocola xanthii</name>
    <dbReference type="NCBI Taxonomy" id="1912961"/>
    <lineage>
        <taxon>Bacteria</taxon>
        <taxon>Bacillati</taxon>
        <taxon>Actinomycetota</taxon>
        <taxon>Actinomycetes</taxon>
        <taxon>Pseudonocardiales</taxon>
        <taxon>Pseudonocardiaceae</taxon>
    </lineage>
</organism>
<evidence type="ECO:0000256" key="4">
    <source>
        <dbReference type="ARBA" id="ARBA00023194"/>
    </source>
</evidence>
<keyword evidence="4" id="KW-0045">Antibiotic biosynthesis</keyword>
<dbReference type="STRING" id="1912961.BU204_21780"/>
<dbReference type="RefSeq" id="WP_075127566.1">
    <property type="nucleotide sequence ID" value="NZ_MSIE01000040.1"/>
</dbReference>
<keyword evidence="7" id="KW-1185">Reference proteome</keyword>
<dbReference type="EMBL" id="MSIE01000040">
    <property type="protein sequence ID" value="OLF15553.1"/>
    <property type="molecule type" value="Genomic_DNA"/>
</dbReference>
<comment type="cofactor">
    <cofactor evidence="1">
        <name>Fe(2+)</name>
        <dbReference type="ChEBI" id="CHEBI:29033"/>
    </cofactor>
</comment>
<evidence type="ECO:0000313" key="6">
    <source>
        <dbReference type="EMBL" id="OLF15553.1"/>
    </source>
</evidence>
<dbReference type="InterPro" id="IPR050411">
    <property type="entry name" value="AlphaKG_dependent_hydroxylases"/>
</dbReference>
<evidence type="ECO:0000259" key="5">
    <source>
        <dbReference type="Pfam" id="PF02668"/>
    </source>
</evidence>
<dbReference type="Gene3D" id="3.60.130.10">
    <property type="entry name" value="Clavaminate synthase-like"/>
    <property type="match status" value="2"/>
</dbReference>
<name>A0A1Q8CMF9_9PSEU</name>
<sequence>MSSSPSAPLAPPERDPALPRVLPAATAGTAAAAYLAVAGWTVRQRLHECGAVVLRGFEVDLARVVRALSGSAAGTVVRGQVPDPQPRYVEVLPHHVGAEADTWPATLLLHYVHAPEAGGATTLVDTRRVLRSIDPDVREEFARRGWLGAGRRHRAVHLHPETGEAVWFNGVLTSPYFGDGEPVPGDVLAHLRDGYRAASRRFVPRRNDVLLVDNMLVAHGREPYTGRRVVAAAETVR</sequence>
<dbReference type="Pfam" id="PF02668">
    <property type="entry name" value="TauD"/>
    <property type="match status" value="1"/>
</dbReference>
<gene>
    <name evidence="6" type="ORF">BU204_21780</name>
</gene>
<evidence type="ECO:0000313" key="7">
    <source>
        <dbReference type="Proteomes" id="UP000185596"/>
    </source>
</evidence>
<dbReference type="PANTHER" id="PTHR10696:SF56">
    <property type="entry name" value="TAUD_TFDA-LIKE DOMAIN-CONTAINING PROTEIN"/>
    <property type="match status" value="1"/>
</dbReference>
<evidence type="ECO:0000256" key="2">
    <source>
        <dbReference type="ARBA" id="ARBA00023002"/>
    </source>
</evidence>
<protein>
    <recommendedName>
        <fullName evidence="5">TauD/TfdA-like domain-containing protein</fullName>
    </recommendedName>
</protein>
<keyword evidence="2" id="KW-0560">Oxidoreductase</keyword>
<reference evidence="6 7" key="1">
    <citation type="submission" date="2016-12" db="EMBL/GenBank/DDBJ databases">
        <title>The draft genome sequence of Actinophytocola sp. 11-183.</title>
        <authorList>
            <person name="Wang W."/>
            <person name="Yuan L."/>
        </authorList>
    </citation>
    <scope>NUCLEOTIDE SEQUENCE [LARGE SCALE GENOMIC DNA]</scope>
    <source>
        <strain evidence="6 7">11-183</strain>
    </source>
</reference>
<comment type="caution">
    <text evidence="6">The sequence shown here is derived from an EMBL/GenBank/DDBJ whole genome shotgun (WGS) entry which is preliminary data.</text>
</comment>
<proteinExistence type="predicted"/>